<evidence type="ECO:0000256" key="4">
    <source>
        <dbReference type="ARBA" id="ARBA00025806"/>
    </source>
</evidence>
<dbReference type="Proteomes" id="UP001054945">
    <property type="component" value="Unassembled WGS sequence"/>
</dbReference>
<comment type="subcellular location">
    <subcellularLocation>
        <location evidence="1">Nucleus</location>
    </subcellularLocation>
</comment>
<evidence type="ECO:0000256" key="2">
    <source>
        <dbReference type="ARBA" id="ARBA00022473"/>
    </source>
</evidence>
<comment type="caution">
    <text evidence="5">The sequence shown here is derived from an EMBL/GenBank/DDBJ whole genome shotgun (WGS) entry which is preliminary data.</text>
</comment>
<accession>A0AAV4VJM1</accession>
<evidence type="ECO:0000256" key="1">
    <source>
        <dbReference type="ARBA" id="ARBA00004123"/>
    </source>
</evidence>
<proteinExistence type="inferred from homology"/>
<keyword evidence="6" id="KW-1185">Reference proteome</keyword>
<evidence type="ECO:0000313" key="5">
    <source>
        <dbReference type="EMBL" id="GIY70243.1"/>
    </source>
</evidence>
<keyword evidence="2" id="KW-0217">Developmental protein</keyword>
<dbReference type="GO" id="GO:0033260">
    <property type="term" value="P:nuclear DNA replication"/>
    <property type="evidence" value="ECO:0007669"/>
    <property type="project" value="TreeGrafter"/>
</dbReference>
<name>A0AAV4VJM1_CAEEX</name>
<organism evidence="5 6">
    <name type="scientific">Caerostris extrusa</name>
    <name type="common">Bark spider</name>
    <name type="synonym">Caerostris bankana</name>
    <dbReference type="NCBI Taxonomy" id="172846"/>
    <lineage>
        <taxon>Eukaryota</taxon>
        <taxon>Metazoa</taxon>
        <taxon>Ecdysozoa</taxon>
        <taxon>Arthropoda</taxon>
        <taxon>Chelicerata</taxon>
        <taxon>Arachnida</taxon>
        <taxon>Araneae</taxon>
        <taxon>Araneomorphae</taxon>
        <taxon>Entelegynae</taxon>
        <taxon>Araneoidea</taxon>
        <taxon>Araneidae</taxon>
        <taxon>Caerostris</taxon>
    </lineage>
</organism>
<dbReference type="PANTHER" id="PTHR12972:SF0">
    <property type="entry name" value="PROTEIN DOWNSTREAM NEIGHBOR OF SON"/>
    <property type="match status" value="1"/>
</dbReference>
<dbReference type="PANTHER" id="PTHR12972">
    <property type="entry name" value="DOWNSTREAM NEIGHBOR OF SON"/>
    <property type="match status" value="1"/>
</dbReference>
<sequence length="200" mass="22482">MNAEPEEEEKPLALKVSTSPKIEKAPIKILPVDWSLKTKIRFTSPLPFPNKGSFRTFEEVNGTIGFVRCLHSGKADKSDMNSSHGAKVFQHSLVWMFPHLPWLTLFPRYDSCSTSNPYPFITPTMQEACIQNGAKAFVPCISKYECTSVLTSTCVLQNSLSFPLCRSCFYPCVACPHQPYNKRIPTSSTGRRNYIHNASL</sequence>
<evidence type="ECO:0000256" key="3">
    <source>
        <dbReference type="ARBA" id="ARBA00023242"/>
    </source>
</evidence>
<dbReference type="GO" id="GO:0005634">
    <property type="term" value="C:nucleus"/>
    <property type="evidence" value="ECO:0007669"/>
    <property type="project" value="UniProtKB-SubCell"/>
</dbReference>
<gene>
    <name evidence="5" type="primary">AVEN_89142_1</name>
    <name evidence="5" type="ORF">CEXT_244601</name>
</gene>
<reference evidence="5 6" key="1">
    <citation type="submission" date="2021-06" db="EMBL/GenBank/DDBJ databases">
        <title>Caerostris extrusa draft genome.</title>
        <authorList>
            <person name="Kono N."/>
            <person name="Arakawa K."/>
        </authorList>
    </citation>
    <scope>NUCLEOTIDE SEQUENCE [LARGE SCALE GENOMIC DNA]</scope>
</reference>
<dbReference type="EMBL" id="BPLR01014639">
    <property type="protein sequence ID" value="GIY70243.1"/>
    <property type="molecule type" value="Genomic_DNA"/>
</dbReference>
<dbReference type="InterPro" id="IPR024861">
    <property type="entry name" value="Donson"/>
</dbReference>
<protein>
    <submittedName>
        <fullName evidence="5">Uncharacterized protein</fullName>
    </submittedName>
</protein>
<keyword evidence="3" id="KW-0539">Nucleus</keyword>
<dbReference type="AlphaFoldDB" id="A0AAV4VJM1"/>
<evidence type="ECO:0000313" key="6">
    <source>
        <dbReference type="Proteomes" id="UP001054945"/>
    </source>
</evidence>
<comment type="similarity">
    <text evidence="4">Belongs to the DONSON family.</text>
</comment>